<evidence type="ECO:0000259" key="2">
    <source>
        <dbReference type="PROSITE" id="PS51910"/>
    </source>
</evidence>
<dbReference type="InterPro" id="IPR017853">
    <property type="entry name" value="GH"/>
</dbReference>
<feature type="chain" id="PRO_5043326539" description="GH18 domain-containing protein" evidence="1">
    <location>
        <begin position="16"/>
        <end position="376"/>
    </location>
</feature>
<dbReference type="EMBL" id="CAXITT010000033">
    <property type="protein sequence ID" value="CAL1528484.1"/>
    <property type="molecule type" value="Genomic_DNA"/>
</dbReference>
<dbReference type="PANTHER" id="PTHR11177">
    <property type="entry name" value="CHITINASE"/>
    <property type="match status" value="1"/>
</dbReference>
<comment type="caution">
    <text evidence="3">The sequence shown here is derived from an EMBL/GenBank/DDBJ whole genome shotgun (WGS) entry which is preliminary data.</text>
</comment>
<dbReference type="Pfam" id="PF00704">
    <property type="entry name" value="Glyco_hydro_18"/>
    <property type="match status" value="1"/>
</dbReference>
<dbReference type="AlphaFoldDB" id="A0AAV2H486"/>
<name>A0AAV2H486_LYMST</name>
<dbReference type="Gene3D" id="3.20.20.80">
    <property type="entry name" value="Glycosidases"/>
    <property type="match status" value="1"/>
</dbReference>
<dbReference type="InterPro" id="IPR011583">
    <property type="entry name" value="Chitinase_II/V-like_cat"/>
</dbReference>
<dbReference type="Proteomes" id="UP001497497">
    <property type="component" value="Unassembled WGS sequence"/>
</dbReference>
<organism evidence="3 4">
    <name type="scientific">Lymnaea stagnalis</name>
    <name type="common">Great pond snail</name>
    <name type="synonym">Helix stagnalis</name>
    <dbReference type="NCBI Taxonomy" id="6523"/>
    <lineage>
        <taxon>Eukaryota</taxon>
        <taxon>Metazoa</taxon>
        <taxon>Spiralia</taxon>
        <taxon>Lophotrochozoa</taxon>
        <taxon>Mollusca</taxon>
        <taxon>Gastropoda</taxon>
        <taxon>Heterobranchia</taxon>
        <taxon>Euthyneura</taxon>
        <taxon>Panpulmonata</taxon>
        <taxon>Hygrophila</taxon>
        <taxon>Lymnaeoidea</taxon>
        <taxon>Lymnaeidae</taxon>
        <taxon>Lymnaea</taxon>
    </lineage>
</organism>
<accession>A0AAV2H486</accession>
<dbReference type="PROSITE" id="PS51910">
    <property type="entry name" value="GH18_2"/>
    <property type="match status" value="1"/>
</dbReference>
<dbReference type="GO" id="GO:0005975">
    <property type="term" value="P:carbohydrate metabolic process"/>
    <property type="evidence" value="ECO:0007669"/>
    <property type="project" value="InterPro"/>
</dbReference>
<dbReference type="Gene3D" id="3.10.50.10">
    <property type="match status" value="1"/>
</dbReference>
<feature type="domain" description="GH18" evidence="2">
    <location>
        <begin position="21"/>
        <end position="376"/>
    </location>
</feature>
<keyword evidence="1" id="KW-0732">Signal</keyword>
<dbReference type="InterPro" id="IPR050314">
    <property type="entry name" value="Glycosyl_Hydrlase_18"/>
</dbReference>
<dbReference type="InterPro" id="IPR001223">
    <property type="entry name" value="Glyco_hydro18_cat"/>
</dbReference>
<evidence type="ECO:0000313" key="3">
    <source>
        <dbReference type="EMBL" id="CAL1528484.1"/>
    </source>
</evidence>
<dbReference type="GO" id="GO:0006032">
    <property type="term" value="P:chitin catabolic process"/>
    <property type="evidence" value="ECO:0007669"/>
    <property type="project" value="TreeGrafter"/>
</dbReference>
<dbReference type="InterPro" id="IPR029070">
    <property type="entry name" value="Chitinase_insertion_sf"/>
</dbReference>
<gene>
    <name evidence="3" type="ORF">GSLYS_00002654001</name>
</gene>
<feature type="signal peptide" evidence="1">
    <location>
        <begin position="1"/>
        <end position="15"/>
    </location>
</feature>
<evidence type="ECO:0000256" key="1">
    <source>
        <dbReference type="SAM" id="SignalP"/>
    </source>
</evidence>
<reference evidence="3 4" key="1">
    <citation type="submission" date="2024-04" db="EMBL/GenBank/DDBJ databases">
        <authorList>
            <consortium name="Genoscope - CEA"/>
            <person name="William W."/>
        </authorList>
    </citation>
    <scope>NUCLEOTIDE SEQUENCE [LARGE SCALE GENOMIC DNA]</scope>
</reference>
<dbReference type="SUPFAM" id="SSF51445">
    <property type="entry name" value="(Trans)glycosidases"/>
    <property type="match status" value="1"/>
</dbReference>
<sequence>MLYLILVSLIAISGAQENGCKRIVCLVNNLDNPKDFINDGLPTDYCTHFIYDSAYMVGNTLTNKYSYELFKNKKKGLYGKLNGLKRNKPGLITLLRVSPPNESYEPFSTMVATVANRKAFITAAIAYVTKHRFDGLEINWPRPGKFGGKAEDKTNYSAFLKEFSEALQNEAATSKRPRLLLWGLVHPYYFHLIEVDEVTKYLDMANVYTFGLRGYWDYEMDHHSPLRGWFGVASIMEDWMRRGMPAVKLNLGITMSGVYCHVKNKTDHSRLGKYDFNQEPVYTKYNRGGLTFPEICQLTYDQQYVHRDEYLSAPYFFREGLWLGFDDRLSVYEKGKYAKENGFGVWVNDVQLDDYNGTMCEMGKYPLIRSIFDGCR</sequence>
<dbReference type="GO" id="GO:0008061">
    <property type="term" value="F:chitin binding"/>
    <property type="evidence" value="ECO:0007669"/>
    <property type="project" value="InterPro"/>
</dbReference>
<proteinExistence type="predicted"/>
<protein>
    <recommendedName>
        <fullName evidence="2">GH18 domain-containing protein</fullName>
    </recommendedName>
</protein>
<keyword evidence="4" id="KW-1185">Reference proteome</keyword>
<dbReference type="GO" id="GO:0004568">
    <property type="term" value="F:chitinase activity"/>
    <property type="evidence" value="ECO:0007669"/>
    <property type="project" value="TreeGrafter"/>
</dbReference>
<dbReference type="SMART" id="SM00636">
    <property type="entry name" value="Glyco_18"/>
    <property type="match status" value="1"/>
</dbReference>
<evidence type="ECO:0000313" key="4">
    <source>
        <dbReference type="Proteomes" id="UP001497497"/>
    </source>
</evidence>
<dbReference type="PANTHER" id="PTHR11177:SF317">
    <property type="entry name" value="CHITINASE 12-RELATED"/>
    <property type="match status" value="1"/>
</dbReference>
<dbReference type="GO" id="GO:0005576">
    <property type="term" value="C:extracellular region"/>
    <property type="evidence" value="ECO:0007669"/>
    <property type="project" value="TreeGrafter"/>
</dbReference>